<dbReference type="HAMAP" id="MF_02065">
    <property type="entry name" value="MltG"/>
    <property type="match status" value="1"/>
</dbReference>
<evidence type="ECO:0000256" key="3">
    <source>
        <dbReference type="ARBA" id="ARBA00022989"/>
    </source>
</evidence>
<dbReference type="PANTHER" id="PTHR30518:SF2">
    <property type="entry name" value="ENDOLYTIC MUREIN TRANSGLYCOSYLASE"/>
    <property type="match status" value="1"/>
</dbReference>
<dbReference type="Gene3D" id="3.30.160.60">
    <property type="entry name" value="Classic Zinc Finger"/>
    <property type="match status" value="1"/>
</dbReference>
<dbReference type="Pfam" id="PF02618">
    <property type="entry name" value="YceG"/>
    <property type="match status" value="1"/>
</dbReference>
<accession>A0A0R1WME3</accession>
<comment type="caution">
    <text evidence="8">The sequence shown here is derived from an EMBL/GenBank/DDBJ whole genome shotgun (WGS) entry which is preliminary data.</text>
</comment>
<keyword evidence="9" id="KW-1185">Reference proteome</keyword>
<sequence>MGSSKQQISQILDDNKLIKSKFVFNRLANKSGEFKAGNYMLSPKMSPRQIIDKLQSGQTVLPNVKGNIVVREGANIDQIADEIQKNTKFSKKEFLDLINDDQFVNQLAKKYPKLLSSAKKAKNTRYKLEGYLYPATYALNANEDLKQLVEQMVSKMDMEMTPYYDQIEKKGYSMQKLMTLASLVEKEYGSEKDRRKIAGVFLNRLDKQMPMQSDVAIHYALKNNKSTVSYDDLKVDSPYNLYKNKGLGPGPFDSPSIDSVQAVLNPEDRDKGYLYFVANIKSKKVYFTKDLDKHNENVDKLQKVNGYEK</sequence>
<dbReference type="PANTHER" id="PTHR30518">
    <property type="entry name" value="ENDOLYTIC MUREIN TRANSGLYCOSYLASE"/>
    <property type="match status" value="1"/>
</dbReference>
<dbReference type="PATRIC" id="fig|1423755.3.peg.874"/>
<dbReference type="Proteomes" id="UP000051054">
    <property type="component" value="Unassembled WGS sequence"/>
</dbReference>
<proteinExistence type="inferred from homology"/>
<dbReference type="GO" id="GO:0005886">
    <property type="term" value="C:plasma membrane"/>
    <property type="evidence" value="ECO:0007669"/>
    <property type="project" value="UniProtKB-UniRule"/>
</dbReference>
<feature type="site" description="Important for catalytic activity" evidence="7">
    <location>
        <position position="187"/>
    </location>
</feature>
<gene>
    <name evidence="7" type="primary">mltG</name>
    <name evidence="8" type="ORF">FC40_GL000820</name>
</gene>
<evidence type="ECO:0000256" key="6">
    <source>
        <dbReference type="ARBA" id="ARBA00023316"/>
    </source>
</evidence>
<evidence type="ECO:0000256" key="7">
    <source>
        <dbReference type="HAMAP-Rule" id="MF_02065"/>
    </source>
</evidence>
<evidence type="ECO:0000256" key="4">
    <source>
        <dbReference type="ARBA" id="ARBA00023136"/>
    </source>
</evidence>
<comment type="function">
    <text evidence="7">Functions as a peptidoglycan terminase that cleaves nascent peptidoglycan strands endolytically to terminate their elongation.</text>
</comment>
<dbReference type="NCBIfam" id="TIGR00247">
    <property type="entry name" value="endolytic transglycosylase MltG"/>
    <property type="match status" value="1"/>
</dbReference>
<dbReference type="GO" id="GO:0071555">
    <property type="term" value="P:cell wall organization"/>
    <property type="evidence" value="ECO:0007669"/>
    <property type="project" value="UniProtKB-KW"/>
</dbReference>
<keyword evidence="1 7" id="KW-1003">Cell membrane</keyword>
<keyword evidence="6 7" id="KW-0961">Cell wall biogenesis/degradation</keyword>
<evidence type="ECO:0000256" key="2">
    <source>
        <dbReference type="ARBA" id="ARBA00022692"/>
    </source>
</evidence>
<evidence type="ECO:0000313" key="9">
    <source>
        <dbReference type="Proteomes" id="UP000051054"/>
    </source>
</evidence>
<keyword evidence="5 7" id="KW-0456">Lyase</keyword>
<keyword evidence="3 7" id="KW-1133">Transmembrane helix</keyword>
<dbReference type="AlphaFoldDB" id="A0A0R1WME3"/>
<comment type="catalytic activity">
    <reaction evidence="7">
        <text>a peptidoglycan chain = a peptidoglycan chain with N-acetyl-1,6-anhydromuramyl-[peptide] at the reducing end + a peptidoglycan chain with N-acetylglucosamine at the non-reducing end.</text>
        <dbReference type="EC" id="4.2.2.29"/>
    </reaction>
</comment>
<dbReference type="eggNOG" id="COG1559">
    <property type="taxonomic scope" value="Bacteria"/>
</dbReference>
<dbReference type="EC" id="4.2.2.29" evidence="7"/>
<dbReference type="EMBL" id="AZGD01000090">
    <property type="protein sequence ID" value="KRM19031.1"/>
    <property type="molecule type" value="Genomic_DNA"/>
</dbReference>
<evidence type="ECO:0000256" key="1">
    <source>
        <dbReference type="ARBA" id="ARBA00022475"/>
    </source>
</evidence>
<dbReference type="GO" id="GO:0008932">
    <property type="term" value="F:lytic endotransglycosylase activity"/>
    <property type="evidence" value="ECO:0007669"/>
    <property type="project" value="UniProtKB-UniRule"/>
</dbReference>
<evidence type="ECO:0000256" key="5">
    <source>
        <dbReference type="ARBA" id="ARBA00023239"/>
    </source>
</evidence>
<dbReference type="InterPro" id="IPR003770">
    <property type="entry name" value="MLTG-like"/>
</dbReference>
<dbReference type="GO" id="GO:0009252">
    <property type="term" value="P:peptidoglycan biosynthetic process"/>
    <property type="evidence" value="ECO:0007669"/>
    <property type="project" value="UniProtKB-UniRule"/>
</dbReference>
<evidence type="ECO:0000313" key="8">
    <source>
        <dbReference type="EMBL" id="KRM19031.1"/>
    </source>
</evidence>
<organism evidence="8 9">
    <name type="scientific">Ligilactobacillus hayakitensis DSM 18933 = JCM 14209</name>
    <dbReference type="NCBI Taxonomy" id="1423755"/>
    <lineage>
        <taxon>Bacteria</taxon>
        <taxon>Bacillati</taxon>
        <taxon>Bacillota</taxon>
        <taxon>Bacilli</taxon>
        <taxon>Lactobacillales</taxon>
        <taxon>Lactobacillaceae</taxon>
        <taxon>Ligilactobacillus</taxon>
    </lineage>
</organism>
<dbReference type="STRING" id="1423755.FC40_GL000820"/>
<comment type="similarity">
    <text evidence="7">Belongs to the transglycosylase MltG family.</text>
</comment>
<dbReference type="CDD" id="cd08010">
    <property type="entry name" value="MltG_like"/>
    <property type="match status" value="1"/>
</dbReference>
<keyword evidence="2 7" id="KW-0812">Transmembrane</keyword>
<dbReference type="Gene3D" id="3.30.1490.480">
    <property type="entry name" value="Endolytic murein transglycosylase"/>
    <property type="match status" value="1"/>
</dbReference>
<keyword evidence="4 7" id="KW-0472">Membrane</keyword>
<name>A0A0R1WME3_9LACO</name>
<reference evidence="8 9" key="1">
    <citation type="journal article" date="2015" name="Genome Announc.">
        <title>Expanding the biotechnology potential of lactobacilli through comparative genomics of 213 strains and associated genera.</title>
        <authorList>
            <person name="Sun Z."/>
            <person name="Harris H.M."/>
            <person name="McCann A."/>
            <person name="Guo C."/>
            <person name="Argimon S."/>
            <person name="Zhang W."/>
            <person name="Yang X."/>
            <person name="Jeffery I.B."/>
            <person name="Cooney J.C."/>
            <person name="Kagawa T.F."/>
            <person name="Liu W."/>
            <person name="Song Y."/>
            <person name="Salvetti E."/>
            <person name="Wrobel A."/>
            <person name="Rasinkangas P."/>
            <person name="Parkhill J."/>
            <person name="Rea M.C."/>
            <person name="O'Sullivan O."/>
            <person name="Ritari J."/>
            <person name="Douillard F.P."/>
            <person name="Paul Ross R."/>
            <person name="Yang R."/>
            <person name="Briner A.E."/>
            <person name="Felis G.E."/>
            <person name="de Vos W.M."/>
            <person name="Barrangou R."/>
            <person name="Klaenhammer T.R."/>
            <person name="Caufield P.W."/>
            <person name="Cui Y."/>
            <person name="Zhang H."/>
            <person name="O'Toole P.W."/>
        </authorList>
    </citation>
    <scope>NUCLEOTIDE SEQUENCE [LARGE SCALE GENOMIC DNA]</scope>
    <source>
        <strain evidence="8 9">DSM 18933</strain>
    </source>
</reference>
<protein>
    <recommendedName>
        <fullName evidence="7">Endolytic murein transglycosylase</fullName>
        <ecNumber evidence="7">4.2.2.29</ecNumber>
    </recommendedName>
    <alternativeName>
        <fullName evidence="7">Peptidoglycan lytic transglycosylase</fullName>
    </alternativeName>
    <alternativeName>
        <fullName evidence="7">Peptidoglycan polymerization terminase</fullName>
    </alternativeName>
</protein>